<reference evidence="6" key="2">
    <citation type="submission" date="2012-09" db="EMBL/GenBank/DDBJ databases">
        <title>The complete sequence of Psychroflexus torquis an extreme psychrophile from sea-ice that is stimulated by light.</title>
        <authorList>
            <person name="Feng S."/>
            <person name="Powell S.M."/>
            <person name="Bowman J.P."/>
        </authorList>
    </citation>
    <scope>NUCLEOTIDE SEQUENCE [LARGE SCALE GENOMIC DNA]</scope>
    <source>
        <strain evidence="6">ATCC 700755</strain>
    </source>
</reference>
<feature type="region of interest" description="Disordered" evidence="4">
    <location>
        <begin position="428"/>
        <end position="449"/>
    </location>
</feature>
<evidence type="ECO:0000256" key="2">
    <source>
        <dbReference type="ARBA" id="ARBA00022525"/>
    </source>
</evidence>
<evidence type="ECO:0000256" key="1">
    <source>
        <dbReference type="ARBA" id="ARBA00004613"/>
    </source>
</evidence>
<dbReference type="Proteomes" id="UP000008514">
    <property type="component" value="Chromosome"/>
</dbReference>
<sequence length="4408" mass="467947">MRIITPTYLFLFIFLFINIGAFAQEEKSYTSNPFLPNPFESLLARFADPGTVTGKVYYDINNNGFQDAGEPGLEGVIIQFRRFPSGGSLDNVETDVNGNWSQNIQPGDIIYFIQPFGEDTADYADNLVITEGFGGGRATIDSNTTTDTGPTGYAFFKNVIGHLYFDENGNGTQDASEADMPDVDVVIEDFLGDFVTVITDANGDWAAIINIGEFDVDIDNSDPDFPTGATQTEGTDLTTYQLSIDINNLPDNLLAPLFTENDGFFLSGELSGLLYDDLNNNGSQDPGEPGFENVNIIITTSLGDTITVPTDANGEWNSTVPVGLTTTEVDTSDPDFPSGVAQTEGTNPTTTTVILNQSFNEIDGFFKVGQLIGNLYFDLNGNGTQDAAEPDMPNVDVDIVDGIGQTFVETTDADGEWSATVSTGTATATIDQNDPDFPTGATQTEGTDPTIYPVASGEIYSENSGFFQSGEVSGLLYDDLNNNGSQDPGEPGFINFNIDITNSLGETITVQTDANGEWSSIVPVGSTIIDVDNDPDFPNASQTEGTNPTTTTVIINQSFNEIDGFFKIATLSGHLYFDVNGNGIQDPTEPDMPDVDVEIVDGIGQTSIETTDVNGDWTINVSAGTATTTINQNDPQFPTGAEQTEGENPTVIQNVEIGETYSEIDGFYETGTLTGHLYFDENGNGAQEPSEEDMPNVDVEITDIFGVITELATDANGDWSLVLPQGDATSSIDQSDPDFPTGAAQTEGTDPTTTTVVTGQTVNEIDGFYETGTLTGHLYFDENGNGTQEPSEADMPNVDVEITDVFGVVTTLITNANGDWSIVLPQGIATSSIVRSDPDFPSGTAQTEGTDPTTTTIVSGETFNEIDGFFGTGTLTGHLYFDENGNGTQELSEADMPNVDVEITDIFGVITILVTDANGDWSKNLPLGNATSSIDQSDPDFPTGAAQTEGDDPTITVILTGQTVNEIDGFFETGILMGHLYFDENGNGTQELSEADMPNVEVEITDVFGAVTTLVTDADGDWSLVLPQGDAISRIIRSDPDFPIGVTQTEGTDPTITTILGGQSLSEVDGFFVSGELTGHLYFDENGNGTQEPSEADMPNVDVEITDVFGDTTTLVTDANGDWSIGLSPGNATSNIDETDPDFPTGAAQTEGTDPTTTAIVNGQTFNEIDGFYESGTLTGHLYFDENGNGTQEPSEADMPNVDVEITDVFGVVTTLVTDAIGDWSIELSPGNAISNIDETDPDFPTGAAQTEGDNPTATTIVTGQTVNEIDGFYETGTLTGHLYFDENGNGTQEPSEADMPNVDVEITDVFGSVTTLVTDANGDWSLVLPQGDAISSIVRSDPDFPAGAAQTEGDDPTTTTIVTGQTFNEIDGFYEIGTLTGHLYFDENGNGTQEPSEADMPNVDVEITDVFGAVTTLTTNANGDWSLVLPQGDATSSIVRSDPDFPTGAAQTEGDDPTTTAIVNGQTVNEIDGFFETGILTGHLYFDENGNGTQELSEADMPNVDVEITDSFSQVQTVTTDANGDWSIGLSPGNATSNIDQADPDFPTGSTQTEGEDPTTTAIVTGQTFNEIDGFYESGTLTGHLYFDENGNGTQEPIEADMPNVEVEITDVFGAFTTLVSDANGDWSLVLPVGDATSSIVRSDPDFPSGAAQTEGTDPTTTTIITGQTFNEIDGFFETGILTGHLYFDENGNGTQEPSEADMPNVDVEITDSFSQVQTVTTDANGDWSIGLSPGNATSNIDENDPDFPTGATQTEGTDPTTTTIVTGQTFNEIDGFYESGTLTGHLYFDENGNGTQEPSEVDMPNVDVEITDVFGAVTTLVTDVNGDWTIELSPGNATSSIVRSDPDFPSGATQTEGTDPTTTAIVNGQTFNEIDGFYETGILTGHLYFDENGNGTQELSEADMPNVDVEITDSFSQVQTVTTDANGDWSIGLSPGNATSNIDENDPDFPTGATQTEGTDPTTTTIVTGQTFNEIDGFYESGTLTGHLYFDENGNGTQEASEADMPNVDVEITDVFGAVTTLVTNANGDWSLVLPQGDAISSIVRSDPDFPTGAAQTEGTDPTTTTILTGQTFNEIDGFFETGTLTGHLYFDENGNGTQEPSEADMPNVDVEITDVFGAVTTLVTNANGDWSIVLPQGNATSNIDETDPDFPTGAAQTEGTDPTTTTVVTGQTFNEIDGFYETGTLTGHLYFDINGNGTQEPTEPDMPNVDVEITDVFGAVTTLVSDADGDWSLVLPQGDATSSIVRSDPDFPTGAAQTEGTDPTTTTVVTGQTFNEIDGFFETGILIGHLYFDENGNGTQEPSEIDMPNVDVEITDSFSQVQTVTTDANGDWSLVLPQGDAISSIVRSDPDFPTGATQTEGTDPTTTAIVTGQTFNEIDGFYESGTLTGHLYFDENGNGTQEPSEADMPDVDVEITDVFGAVTTLVTDANGDWSLVLPQGDAISSIVRSDPDFPTGAAQTEGTDPTTTAIINGQTFNEIDGFFETGTLTGHLYFDENGNGTQEPSEADMPNVDVEITDSFSQVQTVTTNANGDWSLVLPQGDATSSIVRSDPDFPTGAAQTEGTDPTTTTVVTGQTFNEIDGFYETGTLTGHLYFDENGNGTQELSEADMPNVDVEITDVFGVVTTLVSDANGDWSIVLPQGDATSNIDEADPDFPTGAAQTEGDDPTTTAIVTGQTFNEIDGFYESGTLTGHLYFDENGNGTQEPSEADMPNVEVEITDVFGAVTTLVTNANGDWSLVLPQGDATSSIVRSDPDFPTGAAQTEGTDPTTTAIVTGQTFNEIDGFFETGTLTGHLYFDENGNGTQEPSEADMPNVEVEITDVFGAVTTLVTNANGDWSLVLPQGDATSSIVRSDPDFPTGAAQTEGTDPTTTTVVTGQTVNEIDGFYETGSLAGHLYFDENGNGTQEPSESDMPNVDVEITDVFSLVQTVTTDANGDWSIVLPQGDATSSIVRSDPDFPTGAAQTEGTDPTTTTVVTGQTFNEIDGFFETGILTGHLYFDENGNGTQEPTEADMPNVDVEITDSFSQVQTVTTDANGDWSLVLPQGDAISSIVRSDPDFPTGATQTEGDDPTTTTIVTGQTFNEIDGFFESGTLTGHLYFDENGNGTQELSEADMPNVDVEITDSFSQVQTVTTDANGDWSLVLPQGDATSSIVRSDPDFPTGAAQTEGDDPTTTAIVTGQTFNEIDGFYESGTLTGHLYFDENGNGTQEPSEADMPDVDVEITDVFGVVTTLVTDADGDWSIVLPQGDATSSIVRSDPDFPTGAAQTEGTDPTTTTVVTGQTFNEIDGFYESGILIGHLYFDENGNGTQEPSEIDMPNVDVEITDSFSQVQTVTTDANGDWSLVLPQGDATSSIVRSDPDFPTGVTQTEGTDPTTTAIVTGQTFNEIDGFYESGTLTGHLYFDENGNGTQEASEADMPSVDVEITDSFSQVQTLTTDANGDWSLVLPQGDATSSIVRSDPDFPTGATQTEGDDPTTTTIVTGQTFNEIDGFYESGTLTGHLYFDENGNGTQEASEADMPNVDVEITDSFSQVQTVTTDANGDWSLVLPQGDAISSIVRSDPDFPTGAAQTEGDDPTTTTILTGQTFNEIDGFYESGTLTGHLYFDINGNGTQEPTEPDMPSVDVEITDVFGVVTTLITDANGDWSLVLPQGDATSNIDETDPDFPIGAAQTEGDDPTTTTIVNGQTFNEIDGFFESGTLTGHLYFDENGNGTQEPSEADMTDVDVEITDSFSQVQTVTTDANGDWSLVLPQGDATSSIVRSDPDFPTGATQTEGTDPTTTAIVTGQTFNEIDGFYESGTLTGHLYFDENGNGTQEPSEADMPDVDVEITDVFGALTTLVTDADGDWSIVLPQGDATSSIVRSDPDFPTGATQTEGDDPTTTTIVNGQTVNEIDGFFVSGELTGHLYFDENGNGTQEPSEIDMPNVDIEITDVFGATTTLVTDANGDWSIELSPGNATSSIVRSDPDFPTGATQTEGDDPTTTAIVTGQTFNEIDGFYESGTLTGHLYFDENGNGTQDPIEPDMPNVDVEITDVFSQVQTVTTDANGDWSIDLPLGDATSNIDETDLDFPAGALLTEGTDPTITTILGGQTFNEIDGFFELGKLTGHLYFDLNGNGTQDSSEADMPNVDVVITDVFGTTTTLVTDANGDWNIDLPPGNATSDIDETDADFPIGSSQTEGDDPTNTTIVIGQTFNEVDGFYELGILSGRLYFDNNGNGTQDTSEEGIPNVTLFVIDSFGDQLEVETNIDGDWDIEVIAGVTISEIDITDLDFPTDVTQTEGTNPTTTLVNAGSLVISDNDGFLIDDIIIYNAVSSEGSTFQNQFFRIEGIQNYPENSVQIFNRQGVKVFDVEGYGENNNKLFRGFSSGNITIQKDERLPTGTYFYILNYINRNGTPERKNGYLHLN</sequence>
<evidence type="ECO:0000313" key="7">
    <source>
        <dbReference type="Proteomes" id="UP000008514"/>
    </source>
</evidence>
<dbReference type="STRING" id="313595.P700755_000663"/>
<feature type="region of interest" description="Disordered" evidence="4">
    <location>
        <begin position="930"/>
        <end position="951"/>
    </location>
</feature>
<evidence type="ECO:0000313" key="6">
    <source>
        <dbReference type="EMBL" id="AFU67679.1"/>
    </source>
</evidence>
<name>K4IB75_PSYTT</name>
<keyword evidence="7" id="KW-1185">Reference proteome</keyword>
<feature type="region of interest" description="Disordered" evidence="4">
    <location>
        <begin position="3862"/>
        <end position="3882"/>
    </location>
</feature>
<gene>
    <name evidence="6" type="ordered locus">P700755_000663</name>
</gene>
<dbReference type="Pfam" id="PF13585">
    <property type="entry name" value="CHU_C"/>
    <property type="match status" value="1"/>
</dbReference>
<dbReference type="KEGG" id="ptq:P700755_000663"/>
<dbReference type="HOGENOM" id="CLU_223158_0_0_10"/>
<organism evidence="6 7">
    <name type="scientific">Psychroflexus torquis (strain ATCC 700755 / CIP 106069 / ACAM 623)</name>
    <dbReference type="NCBI Taxonomy" id="313595"/>
    <lineage>
        <taxon>Bacteria</taxon>
        <taxon>Pseudomonadati</taxon>
        <taxon>Bacteroidota</taxon>
        <taxon>Flavobacteriia</taxon>
        <taxon>Flavobacteriales</taxon>
        <taxon>Flavobacteriaceae</taxon>
        <taxon>Psychroflexus</taxon>
    </lineage>
</organism>
<dbReference type="InterPro" id="IPR033764">
    <property type="entry name" value="Sdr_B"/>
</dbReference>
<feature type="region of interest" description="Disordered" evidence="4">
    <location>
        <begin position="726"/>
        <end position="751"/>
    </location>
</feature>
<dbReference type="OrthoDB" id="1391086at2"/>
<protein>
    <submittedName>
        <fullName evidence="6">Large colossin-like cell wall protein with CnaB repeat domains</fullName>
    </submittedName>
</protein>
<evidence type="ECO:0000259" key="5">
    <source>
        <dbReference type="Pfam" id="PF17210"/>
    </source>
</evidence>
<dbReference type="GO" id="GO:0005576">
    <property type="term" value="C:extracellular region"/>
    <property type="evidence" value="ECO:0007669"/>
    <property type="project" value="UniProtKB-SubCell"/>
</dbReference>
<dbReference type="EMBL" id="CP003879">
    <property type="protein sequence ID" value="AFU67679.1"/>
    <property type="molecule type" value="Genomic_DNA"/>
</dbReference>
<evidence type="ECO:0000256" key="4">
    <source>
        <dbReference type="SAM" id="MobiDB-lite"/>
    </source>
</evidence>
<dbReference type="eggNOG" id="COG4932">
    <property type="taxonomic scope" value="Bacteria"/>
</dbReference>
<accession>K4IB75</accession>
<evidence type="ECO:0000256" key="3">
    <source>
        <dbReference type="ARBA" id="ARBA00022729"/>
    </source>
</evidence>
<keyword evidence="3" id="KW-0732">Signal</keyword>
<feature type="region of interest" description="Disordered" evidence="4">
    <location>
        <begin position="3960"/>
        <end position="3983"/>
    </location>
</feature>
<dbReference type="Pfam" id="PF17210">
    <property type="entry name" value="SdrD_B"/>
    <property type="match status" value="1"/>
</dbReference>
<comment type="subcellular location">
    <subcellularLocation>
        <location evidence="1">Secreted</location>
    </subcellularLocation>
</comment>
<dbReference type="eggNOG" id="COG1361">
    <property type="taxonomic scope" value="Bacteria"/>
</dbReference>
<dbReference type="InterPro" id="IPR013783">
    <property type="entry name" value="Ig-like_fold"/>
</dbReference>
<reference evidence="6" key="1">
    <citation type="submission" date="2006-03" db="EMBL/GenBank/DDBJ databases">
        <authorList>
            <person name="Bowman J."/>
            <person name="Ferriera S."/>
            <person name="Johnson J."/>
            <person name="Kravitz S."/>
            <person name="Halpern A."/>
            <person name="Remington K."/>
            <person name="Beeson K."/>
            <person name="Tran B."/>
            <person name="Rogers Y.-H."/>
            <person name="Friedman R."/>
            <person name="Venter J.C."/>
        </authorList>
    </citation>
    <scope>NUCLEOTIDE SEQUENCE [LARGE SCALE GENOMIC DNA]</scope>
    <source>
        <strain evidence="6">ATCC 700755</strain>
    </source>
</reference>
<proteinExistence type="predicted"/>
<keyword evidence="2" id="KW-0964">Secreted</keyword>
<dbReference type="Gene3D" id="2.60.40.10">
    <property type="entry name" value="Immunoglobulins"/>
    <property type="match status" value="41"/>
</dbReference>
<dbReference type="SUPFAM" id="SSF117074">
    <property type="entry name" value="Hypothetical protein PA1324"/>
    <property type="match status" value="11"/>
</dbReference>
<feature type="compositionally biased region" description="Polar residues" evidence="4">
    <location>
        <begin position="3974"/>
        <end position="3983"/>
    </location>
</feature>
<feature type="domain" description="SD-repeat containing protein B" evidence="5">
    <location>
        <begin position="55"/>
        <end position="151"/>
    </location>
</feature>
<dbReference type="RefSeq" id="WP_015023296.1">
    <property type="nucleotide sequence ID" value="NC_018721.1"/>
</dbReference>